<sequence>MTAPQRPPSVDTLARSLKTTGLPHPILVEIARAAIDAGDVDSAPARADAFSRSLLTDVVNATGVLLHTNLGRAPLAHRQSAHAQTVEFDLSTGERGSRQTAVGQLFAKLCGAEDAMVVNNNAAAVLLVLAALAAGRDVPVSRGESVEIGGSFRVPEVMAQSGCRLVDVGTTNRTRRSDYEQAIARADTDVAMVMKVHPSNYRVDGFVEETTIAELATLDVPVMADIGSGLLDANVPWLNGAPPAWLAGEPAAVQAIADGADIITFSGDKLLGGPQAGIIAGSAELVGRCKRHPLARALRPGGLVLRALQDTALTYLDKRAATDIAFWRMVDRSPASLQADAESIVAMLAERGIDVSNVRIEPMAALPGAGSAPGVTMPSVGLVVDGDHLRSLRRYSTPVIARSRDQQTFLDLRAVEPGDHGIVVAALAEALAAAS</sequence>
<organism evidence="10 11">
    <name type="scientific">Ilumatobacter coccineus (strain NBRC 103263 / KCTC 29153 / YM16-304)</name>
    <dbReference type="NCBI Taxonomy" id="1313172"/>
    <lineage>
        <taxon>Bacteria</taxon>
        <taxon>Bacillati</taxon>
        <taxon>Actinomycetota</taxon>
        <taxon>Acidimicrobiia</taxon>
        <taxon>Acidimicrobiales</taxon>
        <taxon>Ilumatobacteraceae</taxon>
        <taxon>Ilumatobacter</taxon>
    </lineage>
</organism>
<dbReference type="RefSeq" id="WP_015443383.1">
    <property type="nucleotide sequence ID" value="NC_020520.1"/>
</dbReference>
<evidence type="ECO:0000256" key="8">
    <source>
        <dbReference type="HAMAP-Rule" id="MF_00423"/>
    </source>
</evidence>
<keyword evidence="6 8" id="KW-0711">Selenium</keyword>
<dbReference type="GO" id="GO:0005737">
    <property type="term" value="C:cytoplasm"/>
    <property type="evidence" value="ECO:0007669"/>
    <property type="project" value="UniProtKB-SubCell"/>
</dbReference>
<evidence type="ECO:0000256" key="5">
    <source>
        <dbReference type="ARBA" id="ARBA00022917"/>
    </source>
</evidence>
<dbReference type="OrthoDB" id="9787096at2"/>
<evidence type="ECO:0000256" key="1">
    <source>
        <dbReference type="ARBA" id="ARBA00001933"/>
    </source>
</evidence>
<dbReference type="PANTHER" id="PTHR32328:SF0">
    <property type="entry name" value="L-SERYL-TRNA(SEC) SELENIUM TRANSFERASE"/>
    <property type="match status" value="1"/>
</dbReference>
<gene>
    <name evidence="8 10" type="primary">selA</name>
    <name evidence="10" type="ORF">YM304_38220</name>
</gene>
<dbReference type="InterPro" id="IPR015421">
    <property type="entry name" value="PyrdxlP-dep_Trfase_major"/>
</dbReference>
<accession>A0A6C7EJJ6</accession>
<comment type="subcellular location">
    <subcellularLocation>
        <location evidence="8">Cytoplasm</location>
    </subcellularLocation>
</comment>
<dbReference type="PANTHER" id="PTHR32328">
    <property type="entry name" value="L-SERYL-TRNA(SEC) SELENIUM TRANSFERASE"/>
    <property type="match status" value="1"/>
</dbReference>
<dbReference type="InterPro" id="IPR004534">
    <property type="entry name" value="SelA_trans"/>
</dbReference>
<keyword evidence="3 8" id="KW-0808">Transferase</keyword>
<dbReference type="NCBIfam" id="TIGR00474">
    <property type="entry name" value="selA"/>
    <property type="match status" value="1"/>
</dbReference>
<dbReference type="InterPro" id="IPR018319">
    <property type="entry name" value="SelA-like"/>
</dbReference>
<comment type="function">
    <text evidence="8">Converts seryl-tRNA(Sec) to selenocysteinyl-tRNA(Sec) required for selenoprotein biosynthesis.</text>
</comment>
<name>A0A6C7EJJ6_ILUCY</name>
<dbReference type="Proteomes" id="UP000011863">
    <property type="component" value="Chromosome"/>
</dbReference>
<dbReference type="GO" id="GO:0001717">
    <property type="term" value="P:conversion of seryl-tRNAsec to selenocys-tRNAsec"/>
    <property type="evidence" value="ECO:0007669"/>
    <property type="project" value="UniProtKB-UniRule"/>
</dbReference>
<dbReference type="KEGG" id="aym:YM304_38220"/>
<proteinExistence type="inferred from homology"/>
<keyword evidence="11" id="KW-1185">Reference proteome</keyword>
<protein>
    <recommendedName>
        <fullName evidence="8">L-seryl-tRNA(Sec) selenium transferase</fullName>
        <ecNumber evidence="8">2.9.1.1</ecNumber>
    </recommendedName>
    <alternativeName>
        <fullName evidence="8">Selenocysteine synthase</fullName>
        <shortName evidence="8">Sec synthase</shortName>
    </alternativeName>
    <alternativeName>
        <fullName evidence="8">Selenocysteinyl-tRNA(Sec) synthase</fullName>
    </alternativeName>
</protein>
<dbReference type="Pfam" id="PF03841">
    <property type="entry name" value="SelA"/>
    <property type="match status" value="1"/>
</dbReference>
<dbReference type="AlphaFoldDB" id="A0A6C7EJJ6"/>
<dbReference type="GO" id="GO:0004125">
    <property type="term" value="F:L-seryl-tRNA(Sec) selenium transferase activity"/>
    <property type="evidence" value="ECO:0007669"/>
    <property type="project" value="UniProtKB-UniRule"/>
</dbReference>
<evidence type="ECO:0000256" key="9">
    <source>
        <dbReference type="PIRSR" id="PIRSR618319-50"/>
    </source>
</evidence>
<reference evidence="10 11" key="1">
    <citation type="journal article" date="2013" name="Int. J. Syst. Evol. Microbiol.">
        <title>Ilumatobacter nonamiense sp. nov. and Ilumatobacter coccineum sp. nov., isolated from seashore sand.</title>
        <authorList>
            <person name="Matsumoto A."/>
            <person name="Kasai H."/>
            <person name="Matsuo Y."/>
            <person name="Shizuri Y."/>
            <person name="Ichikawa N."/>
            <person name="Fujita N."/>
            <person name="Omura S."/>
            <person name="Takahashi Y."/>
        </authorList>
    </citation>
    <scope>NUCLEOTIDE SEQUENCE [LARGE SCALE GENOMIC DNA]</scope>
    <source>
        <strain evidence="11">NBRC 103263 / KCTC 29153 / YM16-304</strain>
    </source>
</reference>
<dbReference type="SUPFAM" id="SSF53383">
    <property type="entry name" value="PLP-dependent transferases"/>
    <property type="match status" value="1"/>
</dbReference>
<keyword evidence="5 8" id="KW-0648">Protein biosynthesis</keyword>
<evidence type="ECO:0000256" key="3">
    <source>
        <dbReference type="ARBA" id="ARBA00022679"/>
    </source>
</evidence>
<evidence type="ECO:0000256" key="4">
    <source>
        <dbReference type="ARBA" id="ARBA00022898"/>
    </source>
</evidence>
<feature type="modified residue" description="N6-(pyridoxal phosphate)lysine" evidence="8 9">
    <location>
        <position position="269"/>
    </location>
</feature>
<keyword evidence="4 8" id="KW-0663">Pyridoxal phosphate</keyword>
<evidence type="ECO:0000256" key="7">
    <source>
        <dbReference type="ARBA" id="ARBA00044507"/>
    </source>
</evidence>
<comment type="similarity">
    <text evidence="7 8">Belongs to the SelA family.</text>
</comment>
<evidence type="ECO:0000256" key="6">
    <source>
        <dbReference type="ARBA" id="ARBA00023266"/>
    </source>
</evidence>
<evidence type="ECO:0000256" key="2">
    <source>
        <dbReference type="ARBA" id="ARBA00022490"/>
    </source>
</evidence>
<dbReference type="EMBL" id="AP012057">
    <property type="protein sequence ID" value="BAN04136.1"/>
    <property type="molecule type" value="Genomic_DNA"/>
</dbReference>
<comment type="cofactor">
    <cofactor evidence="1 8 9">
        <name>pyridoxal 5'-phosphate</name>
        <dbReference type="ChEBI" id="CHEBI:597326"/>
    </cofactor>
</comment>
<comment type="pathway">
    <text evidence="8">Aminoacyl-tRNA biosynthesis; selenocysteinyl-tRNA(Sec) biosynthesis; selenocysteinyl-tRNA(Sec) from L-seryl-tRNA(Sec) (bacterial route): step 1/1.</text>
</comment>
<dbReference type="HAMAP" id="MF_00423">
    <property type="entry name" value="SelA"/>
    <property type="match status" value="1"/>
</dbReference>
<evidence type="ECO:0000313" key="11">
    <source>
        <dbReference type="Proteomes" id="UP000011863"/>
    </source>
</evidence>
<dbReference type="Gene3D" id="3.90.1150.180">
    <property type="match status" value="1"/>
</dbReference>
<evidence type="ECO:0000313" key="10">
    <source>
        <dbReference type="EMBL" id="BAN04136.1"/>
    </source>
</evidence>
<keyword evidence="2 8" id="KW-0963">Cytoplasm</keyword>
<dbReference type="Gene3D" id="3.40.640.10">
    <property type="entry name" value="Type I PLP-dependent aspartate aminotransferase-like (Major domain)"/>
    <property type="match status" value="1"/>
</dbReference>
<dbReference type="InterPro" id="IPR015424">
    <property type="entry name" value="PyrdxlP-dep_Trfase"/>
</dbReference>
<dbReference type="EC" id="2.9.1.1" evidence="8"/>
<dbReference type="GO" id="GO:0001514">
    <property type="term" value="P:selenocysteine incorporation"/>
    <property type="evidence" value="ECO:0007669"/>
    <property type="project" value="UniProtKB-UniRule"/>
</dbReference>
<comment type="catalytic activity">
    <reaction evidence="8">
        <text>L-seryl-tRNA(Sec) + selenophosphate + H(+) = L-selenocysteinyl-tRNA(Sec) + phosphate</text>
        <dbReference type="Rhea" id="RHEA:22728"/>
        <dbReference type="Rhea" id="RHEA-COMP:9742"/>
        <dbReference type="Rhea" id="RHEA-COMP:9743"/>
        <dbReference type="ChEBI" id="CHEBI:15378"/>
        <dbReference type="ChEBI" id="CHEBI:16144"/>
        <dbReference type="ChEBI" id="CHEBI:43474"/>
        <dbReference type="ChEBI" id="CHEBI:78533"/>
        <dbReference type="ChEBI" id="CHEBI:78573"/>
        <dbReference type="EC" id="2.9.1.1"/>
    </reaction>
</comment>
<dbReference type="UniPathway" id="UPA00906">
    <property type="reaction ID" value="UER00896"/>
</dbReference>